<dbReference type="CDD" id="cd00010">
    <property type="entry name" value="AAI_LTSS"/>
    <property type="match status" value="1"/>
</dbReference>
<dbReference type="SUPFAM" id="SSF47699">
    <property type="entry name" value="Bifunctional inhibitor/lipid-transfer protein/seed storage 2S albumin"/>
    <property type="match status" value="1"/>
</dbReference>
<dbReference type="GO" id="GO:0098552">
    <property type="term" value="C:side of membrane"/>
    <property type="evidence" value="ECO:0007669"/>
    <property type="project" value="UniProtKB-KW"/>
</dbReference>
<keyword evidence="7" id="KW-0446">Lipid-binding</keyword>
<dbReference type="EMBL" id="JBJUIK010000009">
    <property type="protein sequence ID" value="KAL3517596.1"/>
    <property type="molecule type" value="Genomic_DNA"/>
</dbReference>
<dbReference type="FunFam" id="1.10.110.10:FF:000001">
    <property type="entry name" value="Bifunctional inhibitor/lipid-transfer protein/seed storage 2S albumin superfamily protein"/>
    <property type="match status" value="1"/>
</dbReference>
<evidence type="ECO:0000259" key="13">
    <source>
        <dbReference type="SMART" id="SM00499"/>
    </source>
</evidence>
<feature type="chain" id="PRO_5044859864" description="Bifunctional inhibitor/plant lipid transfer protein/seed storage helical domain-containing protein" evidence="12">
    <location>
        <begin position="25"/>
        <end position="198"/>
    </location>
</feature>
<evidence type="ECO:0000256" key="11">
    <source>
        <dbReference type="SAM" id="MobiDB-lite"/>
    </source>
</evidence>
<evidence type="ECO:0000256" key="2">
    <source>
        <dbReference type="ARBA" id="ARBA00009748"/>
    </source>
</evidence>
<dbReference type="PANTHER" id="PTHR33044">
    <property type="entry name" value="BIFUNCTIONAL INHIBITOR/LIPID-TRANSFER PROTEIN/SEED STORAGE 2S ALBUMIN SUPERFAMILY PROTEIN-RELATED"/>
    <property type="match status" value="1"/>
</dbReference>
<keyword evidence="9" id="KW-0325">Glycoprotein</keyword>
<evidence type="ECO:0000256" key="8">
    <source>
        <dbReference type="ARBA" id="ARBA00023157"/>
    </source>
</evidence>
<evidence type="ECO:0000256" key="7">
    <source>
        <dbReference type="ARBA" id="ARBA00023121"/>
    </source>
</evidence>
<dbReference type="InterPro" id="IPR000528">
    <property type="entry name" value="Plant_nsLTP"/>
</dbReference>
<dbReference type="GO" id="GO:0005886">
    <property type="term" value="C:plasma membrane"/>
    <property type="evidence" value="ECO:0007669"/>
    <property type="project" value="UniProtKB-SubCell"/>
</dbReference>
<dbReference type="Pfam" id="PF14368">
    <property type="entry name" value="LTP_2"/>
    <property type="match status" value="1"/>
</dbReference>
<proteinExistence type="inferred from homology"/>
<comment type="similarity">
    <text evidence="2">Belongs to the plant LTP family.</text>
</comment>
<protein>
    <recommendedName>
        <fullName evidence="13">Bifunctional inhibitor/plant lipid transfer protein/seed storage helical domain-containing protein</fullName>
    </recommendedName>
</protein>
<keyword evidence="15" id="KW-1185">Reference proteome</keyword>
<dbReference type="InterPro" id="IPR043325">
    <property type="entry name" value="LTSS"/>
</dbReference>
<evidence type="ECO:0000256" key="12">
    <source>
        <dbReference type="SAM" id="SignalP"/>
    </source>
</evidence>
<evidence type="ECO:0000256" key="10">
    <source>
        <dbReference type="ARBA" id="ARBA00023288"/>
    </source>
</evidence>
<evidence type="ECO:0000256" key="9">
    <source>
        <dbReference type="ARBA" id="ARBA00023180"/>
    </source>
</evidence>
<keyword evidence="8" id="KW-1015">Disulfide bond</keyword>
<dbReference type="PRINTS" id="PR00382">
    <property type="entry name" value="LIPIDTRNSFER"/>
</dbReference>
<feature type="compositionally biased region" description="Low complexity" evidence="11">
    <location>
        <begin position="118"/>
        <end position="138"/>
    </location>
</feature>
<sequence length="198" mass="19549">MASKRIAMCLVLVQVIMLWSGAKAQSSSSCATALMGLSPCLSYVTGNSSKPSPACCTQLGNVVQSSPACLCTLTNGAANSMGLNINQTLALALPGACNVQTPPISQCNAVGNGPASSPAVSPVAAPAASPESPSADVSNTTTENPTTLPANPSTTPTIPSGTASKTVPTTTGSASAGNLMKPAVLLFLVALASNVFNL</sequence>
<comment type="caution">
    <text evidence="14">The sequence shown here is derived from an EMBL/GenBank/DDBJ whole genome shotgun (WGS) entry which is preliminary data.</text>
</comment>
<keyword evidence="6 12" id="KW-0732">Signal</keyword>
<gene>
    <name evidence="14" type="ORF">ACH5RR_020185</name>
</gene>
<keyword evidence="4" id="KW-1003">Cell membrane</keyword>
<evidence type="ECO:0000313" key="15">
    <source>
        <dbReference type="Proteomes" id="UP001630127"/>
    </source>
</evidence>
<keyword evidence="3" id="KW-0813">Transport</keyword>
<dbReference type="Gene3D" id="1.10.110.10">
    <property type="entry name" value="Plant lipid-transfer and hydrophobic proteins"/>
    <property type="match status" value="1"/>
</dbReference>
<dbReference type="GO" id="GO:0008289">
    <property type="term" value="F:lipid binding"/>
    <property type="evidence" value="ECO:0007669"/>
    <property type="project" value="UniProtKB-KW"/>
</dbReference>
<organism evidence="14 15">
    <name type="scientific">Cinchona calisaya</name>
    <dbReference type="NCBI Taxonomy" id="153742"/>
    <lineage>
        <taxon>Eukaryota</taxon>
        <taxon>Viridiplantae</taxon>
        <taxon>Streptophyta</taxon>
        <taxon>Embryophyta</taxon>
        <taxon>Tracheophyta</taxon>
        <taxon>Spermatophyta</taxon>
        <taxon>Magnoliopsida</taxon>
        <taxon>eudicotyledons</taxon>
        <taxon>Gunneridae</taxon>
        <taxon>Pentapetalae</taxon>
        <taxon>asterids</taxon>
        <taxon>lamiids</taxon>
        <taxon>Gentianales</taxon>
        <taxon>Rubiaceae</taxon>
        <taxon>Cinchonoideae</taxon>
        <taxon>Cinchoneae</taxon>
        <taxon>Cinchona</taxon>
    </lineage>
</organism>
<comment type="subcellular location">
    <subcellularLocation>
        <location evidence="1">Cell membrane</location>
        <topology evidence="1">Lipid-anchor</topology>
        <topology evidence="1">GPI-anchor</topology>
    </subcellularLocation>
</comment>
<keyword evidence="5" id="KW-0336">GPI-anchor</keyword>
<accession>A0ABD2ZDQ6</accession>
<feature type="region of interest" description="Disordered" evidence="11">
    <location>
        <begin position="118"/>
        <end position="174"/>
    </location>
</feature>
<dbReference type="InterPro" id="IPR036312">
    <property type="entry name" value="Bifun_inhib/LTP/seed_sf"/>
</dbReference>
<feature type="domain" description="Bifunctional inhibitor/plant lipid transfer protein/seed storage helical" evidence="13">
    <location>
        <begin position="30"/>
        <end position="107"/>
    </location>
</feature>
<evidence type="ECO:0000256" key="3">
    <source>
        <dbReference type="ARBA" id="ARBA00022448"/>
    </source>
</evidence>
<name>A0ABD2ZDQ6_9GENT</name>
<feature type="signal peptide" evidence="12">
    <location>
        <begin position="1"/>
        <end position="24"/>
    </location>
</feature>
<dbReference type="Proteomes" id="UP001630127">
    <property type="component" value="Unassembled WGS sequence"/>
</dbReference>
<evidence type="ECO:0000256" key="4">
    <source>
        <dbReference type="ARBA" id="ARBA00022475"/>
    </source>
</evidence>
<evidence type="ECO:0000256" key="1">
    <source>
        <dbReference type="ARBA" id="ARBA00004609"/>
    </source>
</evidence>
<dbReference type="SMART" id="SM00499">
    <property type="entry name" value="AAI"/>
    <property type="match status" value="1"/>
</dbReference>
<evidence type="ECO:0000256" key="6">
    <source>
        <dbReference type="ARBA" id="ARBA00022729"/>
    </source>
</evidence>
<keyword evidence="10" id="KW-0449">Lipoprotein</keyword>
<evidence type="ECO:0000313" key="14">
    <source>
        <dbReference type="EMBL" id="KAL3517596.1"/>
    </source>
</evidence>
<keyword evidence="5" id="KW-0472">Membrane</keyword>
<reference evidence="14 15" key="1">
    <citation type="submission" date="2024-11" db="EMBL/GenBank/DDBJ databases">
        <title>A near-complete genome assembly of Cinchona calisaya.</title>
        <authorList>
            <person name="Lian D.C."/>
            <person name="Zhao X.W."/>
            <person name="Wei L."/>
        </authorList>
    </citation>
    <scope>NUCLEOTIDE SEQUENCE [LARGE SCALE GENOMIC DNA]</scope>
    <source>
        <tissue evidence="14">Nenye</tissue>
    </source>
</reference>
<dbReference type="AlphaFoldDB" id="A0ABD2ZDQ6"/>
<dbReference type="InterPro" id="IPR016140">
    <property type="entry name" value="Bifunc_inhib/LTP/seed_store"/>
</dbReference>
<feature type="compositionally biased region" description="Polar residues" evidence="11">
    <location>
        <begin position="139"/>
        <end position="174"/>
    </location>
</feature>
<evidence type="ECO:0000256" key="5">
    <source>
        <dbReference type="ARBA" id="ARBA00022622"/>
    </source>
</evidence>